<dbReference type="InterPro" id="IPR001584">
    <property type="entry name" value="Integrase_cat-core"/>
</dbReference>
<evidence type="ECO:0000313" key="9">
    <source>
        <dbReference type="Proteomes" id="UP000527355"/>
    </source>
</evidence>
<sequence>MDVTHIPGFGKHRWVHVTADTCSRFIITTPQTGESAKHIINHCLAAFAILGPPLELKTDNGPAYASSSVQHFCQQYQICHKTGISYNPQGQAIVERANRTLKMQLLKQKGGGGCYVSLQNKLSHALYTLNFLNCDAEGLTAAERHQASCTIAAAGLARWKDAQTRQEFYQIQ</sequence>
<dbReference type="Gene3D" id="3.30.420.10">
    <property type="entry name" value="Ribonuclease H-like superfamily/Ribonuclease H"/>
    <property type="match status" value="1"/>
</dbReference>
<dbReference type="AlphaFoldDB" id="A0A7J7ZYI8"/>
<evidence type="ECO:0000256" key="2">
    <source>
        <dbReference type="ARBA" id="ARBA00022695"/>
    </source>
</evidence>
<dbReference type="PANTHER" id="PTHR41694">
    <property type="entry name" value="ENDOGENOUS RETROVIRUS GROUP K MEMBER POL PROTEIN"/>
    <property type="match status" value="1"/>
</dbReference>
<dbReference type="GO" id="GO:0004519">
    <property type="term" value="F:endonuclease activity"/>
    <property type="evidence" value="ECO:0007669"/>
    <property type="project" value="UniProtKB-KW"/>
</dbReference>
<keyword evidence="3" id="KW-0540">Nuclease</keyword>
<dbReference type="Pfam" id="PF00665">
    <property type="entry name" value="rve"/>
    <property type="match status" value="1"/>
</dbReference>
<dbReference type="Proteomes" id="UP000527355">
    <property type="component" value="Unassembled WGS sequence"/>
</dbReference>
<organism evidence="8 9">
    <name type="scientific">Myotis myotis</name>
    <name type="common">Greater mouse-eared bat</name>
    <name type="synonym">Vespertilio myotis</name>
    <dbReference type="NCBI Taxonomy" id="51298"/>
    <lineage>
        <taxon>Eukaryota</taxon>
        <taxon>Metazoa</taxon>
        <taxon>Chordata</taxon>
        <taxon>Craniata</taxon>
        <taxon>Vertebrata</taxon>
        <taxon>Euteleostomi</taxon>
        <taxon>Mammalia</taxon>
        <taxon>Eutheria</taxon>
        <taxon>Laurasiatheria</taxon>
        <taxon>Chiroptera</taxon>
        <taxon>Yangochiroptera</taxon>
        <taxon>Vespertilionidae</taxon>
        <taxon>Myotis</taxon>
    </lineage>
</organism>
<evidence type="ECO:0000256" key="3">
    <source>
        <dbReference type="ARBA" id="ARBA00022722"/>
    </source>
</evidence>
<dbReference type="GO" id="GO:0035613">
    <property type="term" value="F:RNA stem-loop binding"/>
    <property type="evidence" value="ECO:0007669"/>
    <property type="project" value="TreeGrafter"/>
</dbReference>
<evidence type="ECO:0000256" key="6">
    <source>
        <dbReference type="ARBA" id="ARBA00022918"/>
    </source>
</evidence>
<protein>
    <recommendedName>
        <fullName evidence="7">Integrase catalytic domain-containing protein</fullName>
    </recommendedName>
</protein>
<keyword evidence="5" id="KW-0378">Hydrolase</keyword>
<dbReference type="GO" id="GO:0003964">
    <property type="term" value="F:RNA-directed DNA polymerase activity"/>
    <property type="evidence" value="ECO:0007669"/>
    <property type="project" value="UniProtKB-KW"/>
</dbReference>
<dbReference type="EMBL" id="JABWUV010000002">
    <property type="protein sequence ID" value="KAF6379178.1"/>
    <property type="molecule type" value="Genomic_DNA"/>
</dbReference>
<feature type="domain" description="Integrase catalytic" evidence="7">
    <location>
        <begin position="1"/>
        <end position="149"/>
    </location>
</feature>
<name>A0A7J7ZYI8_MYOMY</name>
<keyword evidence="2" id="KW-0548">Nucleotidyltransferase</keyword>
<evidence type="ECO:0000256" key="5">
    <source>
        <dbReference type="ARBA" id="ARBA00022801"/>
    </source>
</evidence>
<keyword evidence="1" id="KW-0808">Transferase</keyword>
<keyword evidence="6" id="KW-0695">RNA-directed DNA polymerase</keyword>
<dbReference type="GO" id="GO:0015074">
    <property type="term" value="P:DNA integration"/>
    <property type="evidence" value="ECO:0007669"/>
    <property type="project" value="InterPro"/>
</dbReference>
<dbReference type="InterPro" id="IPR012337">
    <property type="entry name" value="RNaseH-like_sf"/>
</dbReference>
<comment type="caution">
    <text evidence="8">The sequence shown here is derived from an EMBL/GenBank/DDBJ whole genome shotgun (WGS) entry which is preliminary data.</text>
</comment>
<proteinExistence type="predicted"/>
<evidence type="ECO:0000259" key="7">
    <source>
        <dbReference type="PROSITE" id="PS50994"/>
    </source>
</evidence>
<keyword evidence="9" id="KW-1185">Reference proteome</keyword>
<dbReference type="InterPro" id="IPR036397">
    <property type="entry name" value="RNaseH_sf"/>
</dbReference>
<evidence type="ECO:0000256" key="4">
    <source>
        <dbReference type="ARBA" id="ARBA00022759"/>
    </source>
</evidence>
<gene>
    <name evidence="8" type="ORF">mMyoMyo1_009998</name>
</gene>
<dbReference type="PANTHER" id="PTHR41694:SF3">
    <property type="entry name" value="RNA-DIRECTED DNA POLYMERASE-RELATED"/>
    <property type="match status" value="1"/>
</dbReference>
<keyword evidence="4" id="KW-0255">Endonuclease</keyword>
<evidence type="ECO:0000313" key="8">
    <source>
        <dbReference type="EMBL" id="KAF6379178.1"/>
    </source>
</evidence>
<dbReference type="GO" id="GO:0016787">
    <property type="term" value="F:hydrolase activity"/>
    <property type="evidence" value="ECO:0007669"/>
    <property type="project" value="UniProtKB-KW"/>
</dbReference>
<accession>A0A7J7ZYI8</accession>
<evidence type="ECO:0000256" key="1">
    <source>
        <dbReference type="ARBA" id="ARBA00022679"/>
    </source>
</evidence>
<dbReference type="PROSITE" id="PS50994">
    <property type="entry name" value="INTEGRASE"/>
    <property type="match status" value="1"/>
</dbReference>
<dbReference type="SUPFAM" id="SSF53098">
    <property type="entry name" value="Ribonuclease H-like"/>
    <property type="match status" value="1"/>
</dbReference>
<reference evidence="8 9" key="1">
    <citation type="journal article" date="2020" name="Nature">
        <title>Six reference-quality genomes reveal evolution of bat adaptations.</title>
        <authorList>
            <person name="Jebb D."/>
            <person name="Huang Z."/>
            <person name="Pippel M."/>
            <person name="Hughes G.M."/>
            <person name="Lavrichenko K."/>
            <person name="Devanna P."/>
            <person name="Winkler S."/>
            <person name="Jermiin L.S."/>
            <person name="Skirmuntt E.C."/>
            <person name="Katzourakis A."/>
            <person name="Burkitt-Gray L."/>
            <person name="Ray D.A."/>
            <person name="Sullivan K.A.M."/>
            <person name="Roscito J.G."/>
            <person name="Kirilenko B.M."/>
            <person name="Davalos L.M."/>
            <person name="Corthals A.P."/>
            <person name="Power M.L."/>
            <person name="Jones G."/>
            <person name="Ransome R.D."/>
            <person name="Dechmann D.K.N."/>
            <person name="Locatelli A.G."/>
            <person name="Puechmaille S.J."/>
            <person name="Fedrigo O."/>
            <person name="Jarvis E.D."/>
            <person name="Hiller M."/>
            <person name="Vernes S.C."/>
            <person name="Myers E.W."/>
            <person name="Teeling E.C."/>
        </authorList>
    </citation>
    <scope>NUCLEOTIDE SEQUENCE [LARGE SCALE GENOMIC DNA]</scope>
    <source>
        <strain evidence="8">MMyoMyo1</strain>
        <tissue evidence="8">Flight muscle</tissue>
    </source>
</reference>